<dbReference type="RefSeq" id="WP_089667627.1">
    <property type="nucleotide sequence ID" value="NZ_FOJA01000001.1"/>
</dbReference>
<dbReference type="GO" id="GO:0005737">
    <property type="term" value="C:cytoplasm"/>
    <property type="evidence" value="ECO:0007669"/>
    <property type="project" value="TreeGrafter"/>
</dbReference>
<dbReference type="SUPFAM" id="SSF52799">
    <property type="entry name" value="(Phosphotyrosine protein) phosphatases II"/>
    <property type="match status" value="1"/>
</dbReference>
<dbReference type="AlphaFoldDB" id="A0A1I0MY21"/>
<dbReference type="EMBL" id="FOJA01000001">
    <property type="protein sequence ID" value="SEV93383.1"/>
    <property type="molecule type" value="Genomic_DNA"/>
</dbReference>
<evidence type="ECO:0000313" key="3">
    <source>
        <dbReference type="Proteomes" id="UP000198518"/>
    </source>
</evidence>
<dbReference type="Pfam" id="PF00782">
    <property type="entry name" value="DSPc"/>
    <property type="match status" value="1"/>
</dbReference>
<accession>A0A1I0MY21</accession>
<evidence type="ECO:0000259" key="1">
    <source>
        <dbReference type="PROSITE" id="PS50056"/>
    </source>
</evidence>
<dbReference type="OrthoDB" id="204030at2157"/>
<dbReference type="PANTHER" id="PTHR46377:SF1">
    <property type="entry name" value="DUAL SPECIFICITY PROTEIN PHOSPHATASE 19"/>
    <property type="match status" value="1"/>
</dbReference>
<gene>
    <name evidence="2" type="ORF">SAMN04487945_0446</name>
</gene>
<dbReference type="Gene3D" id="3.90.190.10">
    <property type="entry name" value="Protein tyrosine phosphatase superfamily"/>
    <property type="match status" value="1"/>
</dbReference>
<protein>
    <submittedName>
        <fullName evidence="2">Dual specificity phosphatase 12</fullName>
    </submittedName>
</protein>
<reference evidence="2 3" key="1">
    <citation type="submission" date="2016-10" db="EMBL/GenBank/DDBJ databases">
        <authorList>
            <person name="de Groot N.N."/>
        </authorList>
    </citation>
    <scope>NUCLEOTIDE SEQUENCE [LARGE SCALE GENOMIC DNA]</scope>
    <source>
        <strain evidence="2 3">CGMCC 1.5337</strain>
    </source>
</reference>
<dbReference type="InterPro" id="IPR000340">
    <property type="entry name" value="Dual-sp_phosphatase_cat-dom"/>
</dbReference>
<organism evidence="2 3">
    <name type="scientific">Halobacterium jilantaiense</name>
    <dbReference type="NCBI Taxonomy" id="355548"/>
    <lineage>
        <taxon>Archaea</taxon>
        <taxon>Methanobacteriati</taxon>
        <taxon>Methanobacteriota</taxon>
        <taxon>Stenosarchaea group</taxon>
        <taxon>Halobacteria</taxon>
        <taxon>Halobacteriales</taxon>
        <taxon>Halobacteriaceae</taxon>
        <taxon>Halobacterium</taxon>
    </lineage>
</organism>
<dbReference type="PANTHER" id="PTHR46377">
    <property type="entry name" value="DUAL SPECIFICITY PROTEIN PHOSPHATASE 19"/>
    <property type="match status" value="1"/>
</dbReference>
<dbReference type="InterPro" id="IPR016130">
    <property type="entry name" value="Tyr_Pase_AS"/>
</dbReference>
<dbReference type="STRING" id="355548.SAMN04487945_0446"/>
<dbReference type="GO" id="GO:0008579">
    <property type="term" value="F:JUN kinase phosphatase activity"/>
    <property type="evidence" value="ECO:0007669"/>
    <property type="project" value="TreeGrafter"/>
</dbReference>
<dbReference type="InterPro" id="IPR000387">
    <property type="entry name" value="Tyr_Pase_dom"/>
</dbReference>
<evidence type="ECO:0000313" key="2">
    <source>
        <dbReference type="EMBL" id="SEV93383.1"/>
    </source>
</evidence>
<dbReference type="Proteomes" id="UP000198518">
    <property type="component" value="Unassembled WGS sequence"/>
</dbReference>
<feature type="domain" description="Tyrosine specific protein phosphatases" evidence="1">
    <location>
        <begin position="83"/>
        <end position="151"/>
    </location>
</feature>
<dbReference type="InterPro" id="IPR029021">
    <property type="entry name" value="Prot-tyrosine_phosphatase-like"/>
</dbReference>
<proteinExistence type="predicted"/>
<dbReference type="PROSITE" id="PS50056">
    <property type="entry name" value="TYR_PHOSPHATASE_2"/>
    <property type="match status" value="1"/>
</dbReference>
<sequence>MSDDSTPDGDDPRAELFVRPFGYVNDTPVVRRLGDRNCFLGNATAASPDCERTFEHVLSLTETPQPATTHHRPLTDDANNDWAAFAAAVDTARRLLARDGSLLVHCEAGVSRSSAVAAAALAVAESRPFVDALHEVQDARPHAVPHPALHELGVEYVAAQQ</sequence>
<keyword evidence="3" id="KW-1185">Reference proteome</keyword>
<dbReference type="PROSITE" id="PS00383">
    <property type="entry name" value="TYR_PHOSPHATASE_1"/>
    <property type="match status" value="1"/>
</dbReference>
<name>A0A1I0MY21_9EURY</name>